<dbReference type="Proteomes" id="UP000183223">
    <property type="component" value="Unassembled WGS sequence"/>
</dbReference>
<evidence type="ECO:0000313" key="1">
    <source>
        <dbReference type="EMBL" id="SCZ55601.1"/>
    </source>
</evidence>
<dbReference type="EMBL" id="FMWJ01000002">
    <property type="protein sequence ID" value="SCZ55601.1"/>
    <property type="molecule type" value="Genomic_DNA"/>
</dbReference>
<sequence>MLQSALLGQNHLIVINPDLQKKISEVIGYKIDRTLSLHPIRATLFFHWNVTQ</sequence>
<accession>A0A1G5Q2I2</accession>
<organism evidence="1 2">
    <name type="scientific">Photorhabdus luminescens</name>
    <name type="common">Xenorhabdus luminescens</name>
    <dbReference type="NCBI Taxonomy" id="29488"/>
    <lineage>
        <taxon>Bacteria</taxon>
        <taxon>Pseudomonadati</taxon>
        <taxon>Pseudomonadota</taxon>
        <taxon>Gammaproteobacteria</taxon>
        <taxon>Enterobacterales</taxon>
        <taxon>Morganellaceae</taxon>
        <taxon>Photorhabdus</taxon>
    </lineage>
</organism>
<evidence type="ECO:0000313" key="2">
    <source>
        <dbReference type="Proteomes" id="UP000183223"/>
    </source>
</evidence>
<proteinExistence type="predicted"/>
<reference evidence="2" key="1">
    <citation type="submission" date="2016-10" db="EMBL/GenBank/DDBJ databases">
        <authorList>
            <person name="Varghese N."/>
            <person name="Submissions S."/>
        </authorList>
    </citation>
    <scope>NUCLEOTIDE SEQUENCE [LARGE SCALE GENOMIC DNA]</scope>
    <source>
        <strain evidence="2">ATCC 29999</strain>
    </source>
</reference>
<protein>
    <submittedName>
        <fullName evidence="1">Uncharacterized protein</fullName>
    </submittedName>
</protein>
<gene>
    <name evidence="1" type="ORF">SAMN02982990_00776</name>
</gene>
<dbReference type="AlphaFoldDB" id="A0A1G5Q2I2"/>
<name>A0A1G5Q2I2_PHOLU</name>
<keyword evidence="2" id="KW-1185">Reference proteome</keyword>